<dbReference type="SUPFAM" id="SSF51735">
    <property type="entry name" value="NAD(P)-binding Rossmann-fold domains"/>
    <property type="match status" value="1"/>
</dbReference>
<accession>A0A7D5N9D9</accession>
<organism evidence="2 4">
    <name type="scientific">Candidatus Accumulibacter cognatus</name>
    <dbReference type="NCBI Taxonomy" id="2954383"/>
    <lineage>
        <taxon>Bacteria</taxon>
        <taxon>Pseudomonadati</taxon>
        <taxon>Pseudomonadota</taxon>
        <taxon>Betaproteobacteria</taxon>
        <taxon>Candidatus Accumulibacter</taxon>
    </lineage>
</organism>
<name>A0A080M6S8_9PROT</name>
<dbReference type="Gene3D" id="3.40.50.720">
    <property type="entry name" value="NAD(P)-binding Rossmann-like Domain"/>
    <property type="match status" value="1"/>
</dbReference>
<dbReference type="InterPro" id="IPR051783">
    <property type="entry name" value="NAD(P)-dependent_oxidoreduct"/>
</dbReference>
<sequence length="301" mass="34091">MQKLLIVGCGDIASRLLPRLLGHYRVFALLRDPGQCAFWRARGARPILADLDQPASLQRIAGLADVIVHLAPPPNTDRRSPFSGQRDTRTSALLAALARGRSLPQRIVYISTSGVYGDCRGERIDETRSLRPKTARACRRVDAERQLRAFGQRGVVVSILRVPGIYAADRLPIERLQKRTPALCTTDDVYTNHIHAEDLVMLTCAALRYGRSNRTYNASDDSEIRMGEYFDLIADRFDLPRVPRLSRHDAEQQLSPLQLSFMSESRRLSNQRIKKELHVRLRYSRVEDGVAAARAERKHRC</sequence>
<reference evidence="3 5" key="2">
    <citation type="journal article" date="2019" name="Microbiome">
        <title>Annotated bacterial chromosomes from frame-shift-corrected long-read metagenomic data.</title>
        <authorList>
            <person name="Arumugam K."/>
            <person name="Bagci C."/>
            <person name="Bessarab I."/>
            <person name="Beier S."/>
            <person name="Buchfink B."/>
            <person name="Gorska A."/>
            <person name="Qiu G."/>
            <person name="Huson D.H."/>
            <person name="Williams R.B.H."/>
        </authorList>
    </citation>
    <scope>NUCLEOTIDE SEQUENCE [LARGE SCALE GENOMIC DNA]</scope>
    <source>
        <strain evidence="3">SSA1</strain>
    </source>
</reference>
<evidence type="ECO:0000313" key="5">
    <source>
        <dbReference type="Proteomes" id="UP000509684"/>
    </source>
</evidence>
<dbReference type="CDD" id="cd05266">
    <property type="entry name" value="SDR_a4"/>
    <property type="match status" value="1"/>
</dbReference>
<reference evidence="2 4" key="1">
    <citation type="submission" date="2014-02" db="EMBL/GenBank/DDBJ databases">
        <title>Expanding our view of genomic diversity in Candidatus Accumulibacter clades.</title>
        <authorList>
            <person name="Skennerton C.T."/>
            <person name="Barr J.J."/>
            <person name="Slater F.R."/>
            <person name="Bond P.L."/>
            <person name="Tyson G.W."/>
        </authorList>
    </citation>
    <scope>NUCLEOTIDE SEQUENCE [LARGE SCALE GENOMIC DNA]</scope>
    <source>
        <strain evidence="4">SK-02</strain>
    </source>
</reference>
<accession>A0A080M6S8</accession>
<dbReference type="Proteomes" id="UP000509684">
    <property type="component" value="Chromosome"/>
</dbReference>
<dbReference type="STRING" id="1453999.AW06_001951"/>
<dbReference type="Proteomes" id="UP000021315">
    <property type="component" value="Unassembled WGS sequence"/>
</dbReference>
<dbReference type="InterPro" id="IPR001509">
    <property type="entry name" value="Epimerase_deHydtase"/>
</dbReference>
<dbReference type="InterPro" id="IPR036291">
    <property type="entry name" value="NAD(P)-bd_dom_sf"/>
</dbReference>
<dbReference type="GO" id="GO:0005737">
    <property type="term" value="C:cytoplasm"/>
    <property type="evidence" value="ECO:0007669"/>
    <property type="project" value="TreeGrafter"/>
</dbReference>
<protein>
    <submittedName>
        <fullName evidence="2">NAD dependent epimerase/dehydratase family protein</fullName>
    </submittedName>
    <submittedName>
        <fullName evidence="3">SDR family oxidoreductase</fullName>
    </submittedName>
</protein>
<dbReference type="EMBL" id="CP058708">
    <property type="protein sequence ID" value="QLH48590.1"/>
    <property type="molecule type" value="Genomic_DNA"/>
</dbReference>
<evidence type="ECO:0000313" key="2">
    <source>
        <dbReference type="EMBL" id="KFB76953.1"/>
    </source>
</evidence>
<proteinExistence type="predicted"/>
<keyword evidence="4" id="KW-1185">Reference proteome</keyword>
<dbReference type="RefSeq" id="WP_034948488.1">
    <property type="nucleotide sequence ID" value="NZ_JDST02000040.1"/>
</dbReference>
<evidence type="ECO:0000313" key="3">
    <source>
        <dbReference type="EMBL" id="QLH48590.1"/>
    </source>
</evidence>
<dbReference type="AlphaFoldDB" id="A0A080M6S8"/>
<gene>
    <name evidence="2" type="ORF">AW06_001951</name>
    <name evidence="3" type="ORF">HWD57_01395</name>
</gene>
<dbReference type="EMBL" id="JDST02000040">
    <property type="protein sequence ID" value="KFB76953.1"/>
    <property type="molecule type" value="Genomic_DNA"/>
</dbReference>
<dbReference type="PANTHER" id="PTHR48079:SF6">
    <property type="entry name" value="NAD(P)-BINDING DOMAIN-CONTAINING PROTEIN-RELATED"/>
    <property type="match status" value="1"/>
</dbReference>
<feature type="domain" description="NAD-dependent epimerase/dehydratase" evidence="1">
    <location>
        <begin position="5"/>
        <end position="218"/>
    </location>
</feature>
<dbReference type="GO" id="GO:0004029">
    <property type="term" value="F:aldehyde dehydrogenase (NAD+) activity"/>
    <property type="evidence" value="ECO:0007669"/>
    <property type="project" value="TreeGrafter"/>
</dbReference>
<reference evidence="3" key="3">
    <citation type="submission" date="2020-06" db="EMBL/GenBank/DDBJ databases">
        <authorList>
            <person name="Arumugam K."/>
            <person name="Besarab I."/>
            <person name="Haryono M."/>
            <person name="Bagci C."/>
            <person name="Beier S."/>
            <person name="Buchfink B."/>
            <person name="Gorska A."/>
            <person name="Qiu G."/>
            <person name="Huson D.H."/>
            <person name="Williams R.B."/>
        </authorList>
    </citation>
    <scope>NUCLEOTIDE SEQUENCE</scope>
    <source>
        <strain evidence="3">SSA1</strain>
    </source>
</reference>
<evidence type="ECO:0000313" key="4">
    <source>
        <dbReference type="Proteomes" id="UP000021315"/>
    </source>
</evidence>
<dbReference type="KEGG" id="acog:HWD57_01395"/>
<dbReference type="PANTHER" id="PTHR48079">
    <property type="entry name" value="PROTEIN YEEZ"/>
    <property type="match status" value="1"/>
</dbReference>
<evidence type="ECO:0000259" key="1">
    <source>
        <dbReference type="Pfam" id="PF01370"/>
    </source>
</evidence>
<dbReference type="Pfam" id="PF01370">
    <property type="entry name" value="Epimerase"/>
    <property type="match status" value="1"/>
</dbReference>